<dbReference type="Gene3D" id="2.40.50.140">
    <property type="entry name" value="Nucleic acid-binding proteins"/>
    <property type="match status" value="2"/>
</dbReference>
<evidence type="ECO:0000313" key="4">
    <source>
        <dbReference type="EMBL" id="KAF5928959.1"/>
    </source>
</evidence>
<dbReference type="EMBL" id="JACDTQ010000157">
    <property type="protein sequence ID" value="KAF5928959.1"/>
    <property type="molecule type" value="Genomic_DNA"/>
</dbReference>
<proteinExistence type="predicted"/>
<protein>
    <recommendedName>
        <fullName evidence="3">HIN-200 domain-containing protein</fullName>
    </recommendedName>
</protein>
<gene>
    <name evidence="4" type="ORF">HPG69_002733</name>
</gene>
<keyword evidence="2" id="KW-0539">Nucleus</keyword>
<comment type="caution">
    <text evidence="4">The sequence shown here is derived from an EMBL/GenBank/DDBJ whole genome shotgun (WGS) entry which is preliminary data.</text>
</comment>
<sequence>MKPFKFETQEGKVATESEFFFVKVFNKDLKDNFTPKKIIITSKYYWHTHFLELNSASLVFDARSDQQISINKLQTQPLGTIVNGLFVLQKKRGQRNHILFDLRHNTVRMEVLVLGKQNKIKCEEEDKLRLTFFELSKTGEILQLKSGVHNFIKLETAWRKVSSPRG</sequence>
<organism evidence="4 5">
    <name type="scientific">Diceros bicornis minor</name>
    <name type="common">South-central black rhinoceros</name>
    <dbReference type="NCBI Taxonomy" id="77932"/>
    <lineage>
        <taxon>Eukaryota</taxon>
        <taxon>Metazoa</taxon>
        <taxon>Chordata</taxon>
        <taxon>Craniata</taxon>
        <taxon>Vertebrata</taxon>
        <taxon>Euteleostomi</taxon>
        <taxon>Mammalia</taxon>
        <taxon>Eutheria</taxon>
        <taxon>Laurasiatheria</taxon>
        <taxon>Perissodactyla</taxon>
        <taxon>Rhinocerotidae</taxon>
        <taxon>Diceros</taxon>
    </lineage>
</organism>
<dbReference type="InterPro" id="IPR040205">
    <property type="entry name" value="HIN-200"/>
</dbReference>
<feature type="domain" description="HIN-200" evidence="3">
    <location>
        <begin position="1"/>
        <end position="155"/>
    </location>
</feature>
<reference evidence="4 5" key="1">
    <citation type="journal article" date="2020" name="Mol. Biol. Evol.">
        <title>Interspecific Gene Flow and the Evolution of Specialization in Black and White Rhinoceros.</title>
        <authorList>
            <person name="Moodley Y."/>
            <person name="Westbury M.V."/>
            <person name="Russo I.M."/>
            <person name="Gopalakrishnan S."/>
            <person name="Rakotoarivelo A."/>
            <person name="Olsen R.A."/>
            <person name="Prost S."/>
            <person name="Tunstall T."/>
            <person name="Ryder O.A."/>
            <person name="Dalen L."/>
            <person name="Bruford M.W."/>
        </authorList>
    </citation>
    <scope>NUCLEOTIDE SEQUENCE [LARGE SCALE GENOMIC DNA]</scope>
    <source>
        <strain evidence="4">SBR-YM</strain>
        <tissue evidence="4">Skin</tissue>
    </source>
</reference>
<dbReference type="PROSITE" id="PS50834">
    <property type="entry name" value="HIN_200"/>
    <property type="match status" value="1"/>
</dbReference>
<evidence type="ECO:0000256" key="1">
    <source>
        <dbReference type="ARBA" id="ARBA00004123"/>
    </source>
</evidence>
<dbReference type="Proteomes" id="UP000551758">
    <property type="component" value="Unassembled WGS sequence"/>
</dbReference>
<dbReference type="InterPro" id="IPR012340">
    <property type="entry name" value="NA-bd_OB-fold"/>
</dbReference>
<dbReference type="GO" id="GO:0005654">
    <property type="term" value="C:nucleoplasm"/>
    <property type="evidence" value="ECO:0007669"/>
    <property type="project" value="TreeGrafter"/>
</dbReference>
<dbReference type="AlphaFoldDB" id="A0A7J7FLP6"/>
<dbReference type="InterPro" id="IPR004021">
    <property type="entry name" value="HIN200/IF120x"/>
</dbReference>
<evidence type="ECO:0000313" key="5">
    <source>
        <dbReference type="Proteomes" id="UP000551758"/>
    </source>
</evidence>
<dbReference type="GO" id="GO:0097169">
    <property type="term" value="C:AIM2 inflammasome complex"/>
    <property type="evidence" value="ECO:0007669"/>
    <property type="project" value="TreeGrafter"/>
</dbReference>
<evidence type="ECO:0000259" key="3">
    <source>
        <dbReference type="PROSITE" id="PS50834"/>
    </source>
</evidence>
<name>A0A7J7FLP6_DICBM</name>
<dbReference type="GO" id="GO:0003690">
    <property type="term" value="F:double-stranded DNA binding"/>
    <property type="evidence" value="ECO:0007669"/>
    <property type="project" value="TreeGrafter"/>
</dbReference>
<comment type="subcellular location">
    <subcellularLocation>
        <location evidence="1">Nucleus</location>
    </subcellularLocation>
</comment>
<dbReference type="PANTHER" id="PTHR12200">
    <property type="entry name" value="INTERFERON-INDUCIBLE PROTEIN AIM2 FAMILY MEMBER"/>
    <property type="match status" value="1"/>
</dbReference>
<dbReference type="Pfam" id="PF02760">
    <property type="entry name" value="HIN"/>
    <property type="match status" value="1"/>
</dbReference>
<dbReference type="GO" id="GO:0002218">
    <property type="term" value="P:activation of innate immune response"/>
    <property type="evidence" value="ECO:0007669"/>
    <property type="project" value="InterPro"/>
</dbReference>
<evidence type="ECO:0000256" key="2">
    <source>
        <dbReference type="ARBA" id="ARBA00023242"/>
    </source>
</evidence>
<dbReference type="SUPFAM" id="SSF159141">
    <property type="entry name" value="HIN-2000 domain-like"/>
    <property type="match status" value="2"/>
</dbReference>
<accession>A0A7J7FLP6</accession>
<keyword evidence="5" id="KW-1185">Reference proteome</keyword>
<dbReference type="PANTHER" id="PTHR12200:SF17">
    <property type="entry name" value="INTERFERON-INDUCIBLE PROTEIN AIM2"/>
    <property type="match status" value="1"/>
</dbReference>
<dbReference type="GO" id="GO:0035458">
    <property type="term" value="P:cellular response to interferon-beta"/>
    <property type="evidence" value="ECO:0007669"/>
    <property type="project" value="InterPro"/>
</dbReference>